<gene>
    <name evidence="5" type="ORF">FHS03_003961</name>
</gene>
<comment type="caution">
    <text evidence="5">The sequence shown here is derived from an EMBL/GenBank/DDBJ whole genome shotgun (WGS) entry which is preliminary data.</text>
</comment>
<dbReference type="PANTHER" id="PTHR44757">
    <property type="entry name" value="DIGUANYLATE CYCLASE DGCP"/>
    <property type="match status" value="1"/>
</dbReference>
<dbReference type="Proteomes" id="UP000541535">
    <property type="component" value="Unassembled WGS sequence"/>
</dbReference>
<dbReference type="Pfam" id="PF00990">
    <property type="entry name" value="GGDEF"/>
    <property type="match status" value="1"/>
</dbReference>
<dbReference type="InterPro" id="IPR052155">
    <property type="entry name" value="Biofilm_reg_signaling"/>
</dbReference>
<keyword evidence="2" id="KW-0472">Membrane</keyword>
<feature type="transmembrane region" description="Helical" evidence="2">
    <location>
        <begin position="21"/>
        <end position="40"/>
    </location>
</feature>
<dbReference type="FunFam" id="3.20.20.450:FF:000001">
    <property type="entry name" value="Cyclic di-GMP phosphodiesterase yahA"/>
    <property type="match status" value="1"/>
</dbReference>
<evidence type="ECO:0000256" key="1">
    <source>
        <dbReference type="ARBA" id="ARBA00051114"/>
    </source>
</evidence>
<evidence type="ECO:0000259" key="4">
    <source>
        <dbReference type="PROSITE" id="PS50887"/>
    </source>
</evidence>
<dbReference type="AlphaFoldDB" id="A0A7W5FVL6"/>
<keyword evidence="2" id="KW-0812">Transmembrane</keyword>
<sequence length="637" mass="70015">MKPATPRLRPIGSKMVRATMLSAAAALFVASILLTVFQFISLRNALERDLQVQAHIVGSNSTAALMFSDASAQDEILGGLASSPSVVSATMYRSGRVLGRYLRDGIKGTLAAPPPITPDAELVATHKRHNFEYVEVLEPVHANGEVIGQVTIRASLGRLYQRLGTFAVFTLLVALGSFGLSWLLVARMRKAVRLAEEHLHFLAHVDPVTTLPNRHEFNERLAFALDCADRQETSACLLLLDLDNFKIVNDTLGHDSGDVLLKQVAQRLTGTLRSTDIICRLGGDEFVVIVEPPEDSEEPDRVANKILTALSESFMVQGHQLFVSASIGVSVYPQDAEDARSLMRCADTAMYHAKNKGKNGYEIFRPEMEQRAHKRLKLEANLRRALQNDELYLHYQPQIDVRSGRMTGVEVLVRWTCEELGTVSPAEFIPVAEESGVIVSLGRWVLQTACRQAAAWRDAGLLDTIEHVAVNLSACQTRDAGLMDEVAALLEETGLPARLLELEITEGVLMENVHANLELLQKIQAAGIHLSIDDFGTGYSSMSYLKRFPIDQLKIDRSFVSGVPGDGAAIATAIIAMAHSLNLSVVAEGVETEEQMRFLRDAGCDVMQGYYFARPLPADQLTALLTERRLWPTPQQA</sequence>
<dbReference type="Pfam" id="PF17152">
    <property type="entry name" value="CHASE8"/>
    <property type="match status" value="1"/>
</dbReference>
<dbReference type="SUPFAM" id="SSF141868">
    <property type="entry name" value="EAL domain-like"/>
    <property type="match status" value="1"/>
</dbReference>
<dbReference type="CDD" id="cd01949">
    <property type="entry name" value="GGDEF"/>
    <property type="match status" value="1"/>
</dbReference>
<dbReference type="SMART" id="SM00052">
    <property type="entry name" value="EAL"/>
    <property type="match status" value="1"/>
</dbReference>
<dbReference type="Gene3D" id="3.20.20.450">
    <property type="entry name" value="EAL domain"/>
    <property type="match status" value="1"/>
</dbReference>
<dbReference type="InterPro" id="IPR029787">
    <property type="entry name" value="Nucleotide_cyclase"/>
</dbReference>
<proteinExistence type="predicted"/>
<dbReference type="InterPro" id="IPR001633">
    <property type="entry name" value="EAL_dom"/>
</dbReference>
<dbReference type="CDD" id="cd01948">
    <property type="entry name" value="EAL"/>
    <property type="match status" value="1"/>
</dbReference>
<dbReference type="PANTHER" id="PTHR44757:SF2">
    <property type="entry name" value="BIOFILM ARCHITECTURE MAINTENANCE PROTEIN MBAA"/>
    <property type="match status" value="1"/>
</dbReference>
<keyword evidence="2" id="KW-1133">Transmembrane helix</keyword>
<feature type="transmembrane region" description="Helical" evidence="2">
    <location>
        <begin position="163"/>
        <end position="185"/>
    </location>
</feature>
<dbReference type="GO" id="GO:0071732">
    <property type="term" value="P:cellular response to nitric oxide"/>
    <property type="evidence" value="ECO:0007669"/>
    <property type="project" value="UniProtKB-ARBA"/>
</dbReference>
<dbReference type="InterPro" id="IPR043128">
    <property type="entry name" value="Rev_trsase/Diguanyl_cyclase"/>
</dbReference>
<dbReference type="InterPro" id="IPR000160">
    <property type="entry name" value="GGDEF_dom"/>
</dbReference>
<protein>
    <submittedName>
        <fullName evidence="5">Diguanylate cyclase (GGDEF)-like protein</fullName>
    </submittedName>
</protein>
<dbReference type="InterPro" id="IPR033417">
    <property type="entry name" value="CHASE8"/>
</dbReference>
<dbReference type="Pfam" id="PF00563">
    <property type="entry name" value="EAL"/>
    <property type="match status" value="1"/>
</dbReference>
<accession>A0A7W5FVL6</accession>
<reference evidence="5 6" key="1">
    <citation type="submission" date="2020-08" db="EMBL/GenBank/DDBJ databases">
        <title>Genomic Encyclopedia of Type Strains, Phase III (KMG-III): the genomes of soil and plant-associated and newly described type strains.</title>
        <authorList>
            <person name="Whitman W."/>
        </authorList>
    </citation>
    <scope>NUCLEOTIDE SEQUENCE [LARGE SCALE GENOMIC DNA]</scope>
    <source>
        <strain evidence="5 6">CECT 8897</strain>
    </source>
</reference>
<dbReference type="RefSeq" id="WP_183442632.1">
    <property type="nucleotide sequence ID" value="NZ_JACHXD010000011.1"/>
</dbReference>
<dbReference type="PROSITE" id="PS50887">
    <property type="entry name" value="GGDEF"/>
    <property type="match status" value="1"/>
</dbReference>
<feature type="domain" description="EAL" evidence="3">
    <location>
        <begin position="375"/>
        <end position="629"/>
    </location>
</feature>
<evidence type="ECO:0000259" key="3">
    <source>
        <dbReference type="PROSITE" id="PS50883"/>
    </source>
</evidence>
<dbReference type="Gene3D" id="3.30.70.270">
    <property type="match status" value="1"/>
</dbReference>
<evidence type="ECO:0000256" key="2">
    <source>
        <dbReference type="SAM" id="Phobius"/>
    </source>
</evidence>
<dbReference type="EMBL" id="JACHXD010000011">
    <property type="protein sequence ID" value="MBB3120891.1"/>
    <property type="molecule type" value="Genomic_DNA"/>
</dbReference>
<dbReference type="GO" id="GO:0071111">
    <property type="term" value="F:cyclic-guanylate-specific phosphodiesterase activity"/>
    <property type="evidence" value="ECO:0007669"/>
    <property type="project" value="UniProtKB-EC"/>
</dbReference>
<evidence type="ECO:0000313" key="5">
    <source>
        <dbReference type="EMBL" id="MBB3120891.1"/>
    </source>
</evidence>
<dbReference type="NCBIfam" id="TIGR00254">
    <property type="entry name" value="GGDEF"/>
    <property type="match status" value="1"/>
</dbReference>
<organism evidence="5 6">
    <name type="scientific">Pseudoduganella violacea</name>
    <dbReference type="NCBI Taxonomy" id="1715466"/>
    <lineage>
        <taxon>Bacteria</taxon>
        <taxon>Pseudomonadati</taxon>
        <taxon>Pseudomonadota</taxon>
        <taxon>Betaproteobacteria</taxon>
        <taxon>Burkholderiales</taxon>
        <taxon>Oxalobacteraceae</taxon>
        <taxon>Telluria group</taxon>
        <taxon>Pseudoduganella</taxon>
    </lineage>
</organism>
<dbReference type="SMART" id="SM00267">
    <property type="entry name" value="GGDEF"/>
    <property type="match status" value="1"/>
</dbReference>
<dbReference type="SUPFAM" id="SSF55073">
    <property type="entry name" value="Nucleotide cyclase"/>
    <property type="match status" value="1"/>
</dbReference>
<dbReference type="PROSITE" id="PS50883">
    <property type="entry name" value="EAL"/>
    <property type="match status" value="1"/>
</dbReference>
<evidence type="ECO:0000313" key="6">
    <source>
        <dbReference type="Proteomes" id="UP000541535"/>
    </source>
</evidence>
<comment type="catalytic activity">
    <reaction evidence="1">
        <text>3',3'-c-di-GMP + H2O = 5'-phosphoguanylyl(3'-&gt;5')guanosine + H(+)</text>
        <dbReference type="Rhea" id="RHEA:24902"/>
        <dbReference type="ChEBI" id="CHEBI:15377"/>
        <dbReference type="ChEBI" id="CHEBI:15378"/>
        <dbReference type="ChEBI" id="CHEBI:58754"/>
        <dbReference type="ChEBI" id="CHEBI:58805"/>
        <dbReference type="EC" id="3.1.4.52"/>
    </reaction>
    <physiologicalReaction direction="left-to-right" evidence="1">
        <dbReference type="Rhea" id="RHEA:24903"/>
    </physiologicalReaction>
</comment>
<dbReference type="FunFam" id="3.30.70.270:FF:000001">
    <property type="entry name" value="Diguanylate cyclase domain protein"/>
    <property type="match status" value="1"/>
</dbReference>
<feature type="domain" description="GGDEF" evidence="4">
    <location>
        <begin position="233"/>
        <end position="366"/>
    </location>
</feature>
<name>A0A7W5FVL6_9BURK</name>
<keyword evidence="6" id="KW-1185">Reference proteome</keyword>
<dbReference type="InterPro" id="IPR035919">
    <property type="entry name" value="EAL_sf"/>
</dbReference>